<feature type="transmembrane region" description="Helical" evidence="9">
    <location>
        <begin position="509"/>
        <end position="529"/>
    </location>
</feature>
<gene>
    <name evidence="10" type="ORF">B9Z37_01150</name>
</gene>
<feature type="transmembrane region" description="Helical" evidence="9">
    <location>
        <begin position="67"/>
        <end position="93"/>
    </location>
</feature>
<keyword evidence="3" id="KW-1003">Cell membrane</keyword>
<comment type="caution">
    <text evidence="10">The sequence shown here is derived from an EMBL/GenBank/DDBJ whole genome shotgun (WGS) entry which is preliminary data.</text>
</comment>
<evidence type="ECO:0000256" key="6">
    <source>
        <dbReference type="ARBA" id="ARBA00022989"/>
    </source>
</evidence>
<feature type="transmembrane region" description="Helical" evidence="9">
    <location>
        <begin position="236"/>
        <end position="260"/>
    </location>
</feature>
<feature type="transmembrane region" description="Helical" evidence="9">
    <location>
        <begin position="561"/>
        <end position="582"/>
    </location>
</feature>
<comment type="similarity">
    <text evidence="8">Belongs to the binding-protein-dependent transport system permease family. LivHM subfamily.</text>
</comment>
<proteinExistence type="inferred from homology"/>
<feature type="transmembrane region" description="Helical" evidence="9">
    <location>
        <begin position="44"/>
        <end position="61"/>
    </location>
</feature>
<feature type="transmembrane region" description="Helical" evidence="9">
    <location>
        <begin position="190"/>
        <end position="216"/>
    </location>
</feature>
<evidence type="ECO:0000256" key="9">
    <source>
        <dbReference type="SAM" id="Phobius"/>
    </source>
</evidence>
<name>A0A315EB93_9BURK</name>
<dbReference type="Proteomes" id="UP000250790">
    <property type="component" value="Unassembled WGS sequence"/>
</dbReference>
<dbReference type="GO" id="GO:0006865">
    <property type="term" value="P:amino acid transport"/>
    <property type="evidence" value="ECO:0007669"/>
    <property type="project" value="UniProtKB-KW"/>
</dbReference>
<keyword evidence="4 9" id="KW-0812">Transmembrane</keyword>
<accession>A0A315EB93</accession>
<feature type="transmembrane region" description="Helical" evidence="9">
    <location>
        <begin position="105"/>
        <end position="123"/>
    </location>
</feature>
<feature type="transmembrane region" description="Helical" evidence="9">
    <location>
        <begin position="462"/>
        <end position="482"/>
    </location>
</feature>
<feature type="transmembrane region" description="Helical" evidence="9">
    <location>
        <begin position="588"/>
        <end position="612"/>
    </location>
</feature>
<feature type="transmembrane region" description="Helical" evidence="9">
    <location>
        <begin position="267"/>
        <end position="287"/>
    </location>
</feature>
<organism evidence="10 11">
    <name type="scientific">Limnohabitans parvus II-B4</name>
    <dbReference type="NCBI Taxonomy" id="1293052"/>
    <lineage>
        <taxon>Bacteria</taxon>
        <taxon>Pseudomonadati</taxon>
        <taxon>Pseudomonadota</taxon>
        <taxon>Betaproteobacteria</taxon>
        <taxon>Burkholderiales</taxon>
        <taxon>Comamonadaceae</taxon>
        <taxon>Limnohabitans</taxon>
    </lineage>
</organism>
<sequence length="623" mass="65126">MGFDGLALQLLNGLSHATTLFLMASGLTLIFGVTRIVNFAHGSFFMLGALWSAHAVTHWWPAMADTAWGYGTAILMGACLAALLGAITEVLLLKRMRHAPQLYQLVATFGLTLALHDAMRWYFGPEEVFAPRFPGLKGAIELGESYFPTWQLFTLVLGPLVWLGLHLLLTRTLWGQRVKAATQDREMLDALGVNPAPLMLGVVMLGCGLAGLAGALQLPREPANLQMDVNVVVETFVVVVTGGLGSIGGAFAAAVLIGVIHALGVSFFPQATLVLVFLTMAVVLVWRPQGLAGSAAHAEQRESVPVFALWPVAWVGRAMFAAVFVSLTLLAWGQGDYGRSLAEDVMVMMLFGLSLQWMMALGGLVSFGHAAFFALGAYGAALAHLHWGSGLLTSLAAGMALALTVALVFGALVVRSSGVYLAMLSLALAQMVWAGATQWVGLTGGDNGLIGLRLVDPEQRPFWDAALCAGVLLALAGMARVVGSSRGAALQALRDAPLRAAASGLPVQALRYQVFVGSATLAGLAGGLWAAFKGAVFPSVASVAMSVDALLVILLGGVHQLWGAAVGSALLVWGGAELGQGLDYWRGVLGLVIMAVMVLAPSGVLGGVQMLLTRFGPIKGRTA</sequence>
<dbReference type="RefSeq" id="WP_108311228.1">
    <property type="nucleotide sequence ID" value="NZ_NESN01000001.1"/>
</dbReference>
<evidence type="ECO:0000313" key="11">
    <source>
        <dbReference type="Proteomes" id="UP000250790"/>
    </source>
</evidence>
<dbReference type="Pfam" id="PF02653">
    <property type="entry name" value="BPD_transp_2"/>
    <property type="match status" value="2"/>
</dbReference>
<feature type="transmembrane region" description="Helical" evidence="9">
    <location>
        <begin position="20"/>
        <end position="37"/>
    </location>
</feature>
<dbReference type="OrthoDB" id="8711548at2"/>
<evidence type="ECO:0000256" key="7">
    <source>
        <dbReference type="ARBA" id="ARBA00023136"/>
    </source>
</evidence>
<evidence type="ECO:0000256" key="4">
    <source>
        <dbReference type="ARBA" id="ARBA00022692"/>
    </source>
</evidence>
<dbReference type="GO" id="GO:0005886">
    <property type="term" value="C:plasma membrane"/>
    <property type="evidence" value="ECO:0007669"/>
    <property type="project" value="UniProtKB-SubCell"/>
</dbReference>
<dbReference type="PANTHER" id="PTHR11795:SF442">
    <property type="entry name" value="ABC TRANSPORTER ATP-BINDING PROTEIN"/>
    <property type="match status" value="1"/>
</dbReference>
<dbReference type="InterPro" id="IPR001851">
    <property type="entry name" value="ABC_transp_permease"/>
</dbReference>
<protein>
    <submittedName>
        <fullName evidence="10">ABC transporter permease</fullName>
    </submittedName>
</protein>
<feature type="transmembrane region" description="Helical" evidence="9">
    <location>
        <begin position="345"/>
        <end position="378"/>
    </location>
</feature>
<feature type="transmembrane region" description="Helical" evidence="9">
    <location>
        <begin position="150"/>
        <end position="169"/>
    </location>
</feature>
<dbReference type="EMBL" id="NESN01000001">
    <property type="protein sequence ID" value="PUE55226.1"/>
    <property type="molecule type" value="Genomic_DNA"/>
</dbReference>
<comment type="subcellular location">
    <subcellularLocation>
        <location evidence="1">Cell membrane</location>
        <topology evidence="1">Multi-pass membrane protein</topology>
    </subcellularLocation>
</comment>
<evidence type="ECO:0000313" key="10">
    <source>
        <dbReference type="EMBL" id="PUE55226.1"/>
    </source>
</evidence>
<feature type="transmembrane region" description="Helical" evidence="9">
    <location>
        <begin position="307"/>
        <end position="333"/>
    </location>
</feature>
<keyword evidence="5" id="KW-0029">Amino-acid transport</keyword>
<dbReference type="PANTHER" id="PTHR11795">
    <property type="entry name" value="BRANCHED-CHAIN AMINO ACID TRANSPORT SYSTEM PERMEASE PROTEIN LIVH"/>
    <property type="match status" value="1"/>
</dbReference>
<evidence type="ECO:0000256" key="5">
    <source>
        <dbReference type="ARBA" id="ARBA00022970"/>
    </source>
</evidence>
<keyword evidence="2" id="KW-0813">Transport</keyword>
<dbReference type="CDD" id="cd06582">
    <property type="entry name" value="TM_PBP1_LivH_like"/>
    <property type="match status" value="1"/>
</dbReference>
<evidence type="ECO:0000256" key="1">
    <source>
        <dbReference type="ARBA" id="ARBA00004651"/>
    </source>
</evidence>
<evidence type="ECO:0000256" key="2">
    <source>
        <dbReference type="ARBA" id="ARBA00022448"/>
    </source>
</evidence>
<dbReference type="AlphaFoldDB" id="A0A315EB93"/>
<keyword evidence="7 9" id="KW-0472">Membrane</keyword>
<feature type="transmembrane region" description="Helical" evidence="9">
    <location>
        <begin position="390"/>
        <end position="414"/>
    </location>
</feature>
<evidence type="ECO:0000256" key="3">
    <source>
        <dbReference type="ARBA" id="ARBA00022475"/>
    </source>
</evidence>
<dbReference type="InterPro" id="IPR043428">
    <property type="entry name" value="LivM-like"/>
</dbReference>
<keyword evidence="6 9" id="KW-1133">Transmembrane helix</keyword>
<dbReference type="GO" id="GO:0015658">
    <property type="term" value="F:branched-chain amino acid transmembrane transporter activity"/>
    <property type="evidence" value="ECO:0007669"/>
    <property type="project" value="InterPro"/>
</dbReference>
<reference evidence="10 11" key="1">
    <citation type="submission" date="2017-04" db="EMBL/GenBank/DDBJ databases">
        <title>Unexpected and diverse lifestyles within the genus Limnohabitans.</title>
        <authorList>
            <person name="Kasalicky V."/>
            <person name="Mehrshad M."/>
            <person name="Andrei S.-A."/>
            <person name="Salcher M."/>
            <person name="Kratochvilova H."/>
            <person name="Simek K."/>
            <person name="Ghai R."/>
        </authorList>
    </citation>
    <scope>NUCLEOTIDE SEQUENCE [LARGE SCALE GENOMIC DNA]</scope>
    <source>
        <strain evidence="10 11">II-B4</strain>
    </source>
</reference>
<feature type="transmembrane region" description="Helical" evidence="9">
    <location>
        <begin position="421"/>
        <end position="442"/>
    </location>
</feature>
<keyword evidence="11" id="KW-1185">Reference proteome</keyword>
<evidence type="ECO:0000256" key="8">
    <source>
        <dbReference type="ARBA" id="ARBA00037998"/>
    </source>
</evidence>
<dbReference type="InterPro" id="IPR052157">
    <property type="entry name" value="BCAA_transport_permease"/>
</dbReference>
<dbReference type="CDD" id="cd06581">
    <property type="entry name" value="TM_PBP1_LivM_like"/>
    <property type="match status" value="1"/>
</dbReference>